<name>A0A0C9N6U0_9FUNG</name>
<dbReference type="Pfam" id="PF00618">
    <property type="entry name" value="RasGEF_N"/>
    <property type="match status" value="1"/>
</dbReference>
<dbReference type="STRING" id="91626.A0A0C9N6U0"/>
<dbReference type="InterPro" id="IPR001202">
    <property type="entry name" value="WW_dom"/>
</dbReference>
<feature type="compositionally biased region" description="Basic and acidic residues" evidence="6">
    <location>
        <begin position="227"/>
        <end position="240"/>
    </location>
</feature>
<organism evidence="11">
    <name type="scientific">Mucor ambiguus</name>
    <dbReference type="NCBI Taxonomy" id="91626"/>
    <lineage>
        <taxon>Eukaryota</taxon>
        <taxon>Fungi</taxon>
        <taxon>Fungi incertae sedis</taxon>
        <taxon>Mucoromycota</taxon>
        <taxon>Mucoromycotina</taxon>
        <taxon>Mucoromycetes</taxon>
        <taxon>Mucorales</taxon>
        <taxon>Mucorineae</taxon>
        <taxon>Mucoraceae</taxon>
        <taxon>Mucor</taxon>
    </lineage>
</organism>
<dbReference type="CDD" id="cd00155">
    <property type="entry name" value="RasGEF"/>
    <property type="match status" value="1"/>
</dbReference>
<dbReference type="Gene3D" id="1.10.472.10">
    <property type="entry name" value="Cyclin-like"/>
    <property type="match status" value="2"/>
</dbReference>
<feature type="compositionally biased region" description="Low complexity" evidence="6">
    <location>
        <begin position="97"/>
        <end position="107"/>
    </location>
</feature>
<dbReference type="PROSITE" id="PS50020">
    <property type="entry name" value="WW_DOMAIN_2"/>
    <property type="match status" value="2"/>
</dbReference>
<dbReference type="InterPro" id="IPR036028">
    <property type="entry name" value="SH3-like_dom_sf"/>
</dbReference>
<dbReference type="CDD" id="cd11883">
    <property type="entry name" value="SH3_Sdc25"/>
    <property type="match status" value="1"/>
</dbReference>
<dbReference type="SUPFAM" id="SSF51045">
    <property type="entry name" value="WW domain"/>
    <property type="match status" value="2"/>
</dbReference>
<dbReference type="GO" id="GO:0005085">
    <property type="term" value="F:guanyl-nucleotide exchange factor activity"/>
    <property type="evidence" value="ECO:0007669"/>
    <property type="project" value="UniProtKB-KW"/>
</dbReference>
<dbReference type="Proteomes" id="UP000053815">
    <property type="component" value="Unassembled WGS sequence"/>
</dbReference>
<dbReference type="InterPro" id="IPR019804">
    <property type="entry name" value="Ras_G-nucl-exch_fac_CS"/>
</dbReference>
<feature type="domain" description="WW" evidence="9">
    <location>
        <begin position="190"/>
        <end position="223"/>
    </location>
</feature>
<dbReference type="Pfam" id="PF00018">
    <property type="entry name" value="SH3_1"/>
    <property type="match status" value="1"/>
</dbReference>
<dbReference type="EMBL" id="DF836630">
    <property type="protein sequence ID" value="GAN10298.1"/>
    <property type="molecule type" value="Genomic_DNA"/>
</dbReference>
<dbReference type="PROSITE" id="PS00720">
    <property type="entry name" value="RASGEF"/>
    <property type="match status" value="1"/>
</dbReference>
<dbReference type="InterPro" id="IPR001895">
    <property type="entry name" value="RASGEF_cat_dom"/>
</dbReference>
<reference evidence="11" key="1">
    <citation type="submission" date="2014-09" db="EMBL/GenBank/DDBJ databases">
        <title>Draft genome sequence of an oleaginous Mucoromycotina fungus Mucor ambiguus NBRC6742.</title>
        <authorList>
            <person name="Takeda I."/>
            <person name="Yamane N."/>
            <person name="Morita T."/>
            <person name="Tamano K."/>
            <person name="Machida M."/>
            <person name="Baker S."/>
            <person name="Koike H."/>
        </authorList>
    </citation>
    <scope>NUCLEOTIDE SEQUENCE</scope>
    <source>
        <strain evidence="11">NBRC 6742</strain>
    </source>
</reference>
<evidence type="ECO:0000256" key="2">
    <source>
        <dbReference type="ARBA" id="ARBA00022658"/>
    </source>
</evidence>
<dbReference type="Gene3D" id="1.20.870.10">
    <property type="entry name" value="Son of sevenless (SoS) protein Chain: S domain 1"/>
    <property type="match status" value="1"/>
</dbReference>
<evidence type="ECO:0000259" key="9">
    <source>
        <dbReference type="PROSITE" id="PS50020"/>
    </source>
</evidence>
<dbReference type="InterPro" id="IPR036915">
    <property type="entry name" value="Cyclin-like_sf"/>
</dbReference>
<feature type="region of interest" description="Disordered" evidence="6">
    <location>
        <begin position="227"/>
        <end position="265"/>
    </location>
</feature>
<evidence type="ECO:0000259" key="10">
    <source>
        <dbReference type="PROSITE" id="PS50212"/>
    </source>
</evidence>
<dbReference type="SUPFAM" id="SSF48366">
    <property type="entry name" value="Ras GEF"/>
    <property type="match status" value="1"/>
</dbReference>
<evidence type="ECO:0000313" key="12">
    <source>
        <dbReference type="Proteomes" id="UP000053815"/>
    </source>
</evidence>
<evidence type="ECO:0000259" key="8">
    <source>
        <dbReference type="PROSITE" id="PS50009"/>
    </source>
</evidence>
<dbReference type="PANTHER" id="PTHR23113:SF368">
    <property type="entry name" value="CELL DIVISION CONTROL PROTEIN 25"/>
    <property type="match status" value="1"/>
</dbReference>
<dbReference type="Pfam" id="PF25006">
    <property type="entry name" value="DUF7783"/>
    <property type="match status" value="1"/>
</dbReference>
<dbReference type="InterPro" id="IPR008937">
    <property type="entry name" value="Ras-like_GEF"/>
</dbReference>
<feature type="coiled-coil region" evidence="5">
    <location>
        <begin position="579"/>
        <end position="606"/>
    </location>
</feature>
<keyword evidence="12" id="KW-1185">Reference proteome</keyword>
<feature type="domain" description="WW" evidence="9">
    <location>
        <begin position="111"/>
        <end position="145"/>
    </location>
</feature>
<evidence type="ECO:0000256" key="1">
    <source>
        <dbReference type="ARBA" id="ARBA00022443"/>
    </source>
</evidence>
<dbReference type="GO" id="GO:0007265">
    <property type="term" value="P:Ras protein signal transduction"/>
    <property type="evidence" value="ECO:0007669"/>
    <property type="project" value="TreeGrafter"/>
</dbReference>
<keyword evidence="1 4" id="KW-0728">SH3 domain</keyword>
<dbReference type="InterPro" id="IPR000651">
    <property type="entry name" value="Ras-like_Gua-exchang_fac_N"/>
</dbReference>
<dbReference type="CDD" id="cd00201">
    <property type="entry name" value="WW"/>
    <property type="match status" value="1"/>
</dbReference>
<proteinExistence type="predicted"/>
<dbReference type="PANTHER" id="PTHR23113">
    <property type="entry name" value="GUANINE NUCLEOTIDE EXCHANGE FACTOR"/>
    <property type="match status" value="1"/>
</dbReference>
<dbReference type="FunFam" id="2.30.30.40:FF:000072">
    <property type="entry name" value="Unconventional Myosin IB"/>
    <property type="match status" value="1"/>
</dbReference>
<dbReference type="Gene3D" id="2.30.30.40">
    <property type="entry name" value="SH3 Domains"/>
    <property type="match status" value="1"/>
</dbReference>
<dbReference type="InterPro" id="IPR023578">
    <property type="entry name" value="Ras_GEF_dom_sf"/>
</dbReference>
<evidence type="ECO:0000256" key="6">
    <source>
        <dbReference type="SAM" id="MobiDB-lite"/>
    </source>
</evidence>
<feature type="region of interest" description="Disordered" evidence="6">
    <location>
        <begin position="159"/>
        <end position="181"/>
    </location>
</feature>
<evidence type="ECO:0000256" key="3">
    <source>
        <dbReference type="PROSITE-ProRule" id="PRU00168"/>
    </source>
</evidence>
<dbReference type="SMART" id="SM00326">
    <property type="entry name" value="SH3"/>
    <property type="match status" value="1"/>
</dbReference>
<dbReference type="PROSITE" id="PS50002">
    <property type="entry name" value="SH3"/>
    <property type="match status" value="1"/>
</dbReference>
<dbReference type="SMART" id="SM00229">
    <property type="entry name" value="RasGEFN"/>
    <property type="match status" value="1"/>
</dbReference>
<dbReference type="Pfam" id="PF00617">
    <property type="entry name" value="RasGEF"/>
    <property type="match status" value="1"/>
</dbReference>
<protein>
    <submittedName>
        <fullName evidence="11">RAS GEF protein</fullName>
    </submittedName>
</protein>
<accession>A0A0C9N6U0</accession>
<evidence type="ECO:0000313" key="11">
    <source>
        <dbReference type="EMBL" id="GAN10298.1"/>
    </source>
</evidence>
<dbReference type="SUPFAM" id="SSF50044">
    <property type="entry name" value="SH3-domain"/>
    <property type="match status" value="1"/>
</dbReference>
<dbReference type="PROSITE" id="PS50212">
    <property type="entry name" value="RASGEF_NTER"/>
    <property type="match status" value="1"/>
</dbReference>
<dbReference type="Gene3D" id="2.20.70.10">
    <property type="match status" value="1"/>
</dbReference>
<keyword evidence="5" id="KW-0175">Coiled coil</keyword>
<evidence type="ECO:0000256" key="4">
    <source>
        <dbReference type="PROSITE-ProRule" id="PRU00192"/>
    </source>
</evidence>
<dbReference type="PROSITE" id="PS50009">
    <property type="entry name" value="RASGEF_CAT"/>
    <property type="match status" value="1"/>
</dbReference>
<dbReference type="Gene3D" id="1.10.840.10">
    <property type="entry name" value="Ras guanine-nucleotide exchange factors catalytic domain"/>
    <property type="match status" value="1"/>
</dbReference>
<dbReference type="InterPro" id="IPR001452">
    <property type="entry name" value="SH3_domain"/>
</dbReference>
<feature type="domain" description="SH3" evidence="7">
    <location>
        <begin position="10"/>
        <end position="69"/>
    </location>
</feature>
<sequence>MSTLPMPPPKIICRVQALYAFHSEESTCLSFEQGDQIEVLSKLESGWWNGWCKGQRGWFPSNYVQIISDEMTMFPRPPEKSLPPHPANHMQQGNRFSIHSSSSSEVSRNNANLPDGWTIKMTDDSKSWVYYNEYTGQSTTQNPHLFSFDDAAIDTGRRSSVYSNDESKEFKNLQEPPEELEQEPAELTVKELMNNWVERKTPQGRPYFCNLVTQETTWDYDEIDTETGHLRKSQEEKQTSDDDDVESDIDSSLNQSKHSSIHKEDSPAGEVFTWNKLATDIAFAIRQLTLSTQKGVYADLQPKTAIIVEAVRLMLYASNSLEKDSPLMQSQSFREPRRAVMSSLSKLVLSAKMGSEISEFFSSAVFIFQKVQRDANDVLVAVRNFVTICQQHNVTVNPVNPRLLDDISQLPFELTVSSPHPLKITSAALSNNASTSSDGKVKSTDPPTPTSLLQKTKYLLNQDLVSNLKAYSLQMYGSTEELTQIACTILEKHQEAQGSRHFEDKERSLAVFMFRTLSNQITQYIGILDNIQLDDSDGNTMPSIHSYLSSRQNLYAAIGHLFGAIQTLTNAHVDVAKAVDTINQAIANVETAIESIQQDVIEMVNERKVAMGMSRDDSVASTLSVMSPTNSAFSDRTAVDSLTDTIGARLTTDETSIEFNANIRRMTVADIASRRRQQSIRSDDRTTEIAMSESMSTDLNSSDIEFGVDSTVKGGTLPALVERLTVHDTLDTNFIATFLLTYRSFCTTEEFISLLEGRYNLLPPERLTPEQLELWTERKQKLIRLRVFNVLKNWLENSYIDEDEYLLSRIEHFTNTSIRDSSAFAANQLQKLIRRRLESAHGEMKKIVQNPISGPDPIYPKNVMNIQLFDTDPLEMSRQLSIMDFKLYSSIRPIECLGKAWSRDGVDGSIAMNIKQSIQYCNRLTAWVTESILLHEESKKRSVVVKYWVQVADYCRSINNYNTCMAVLSAFDNSAVGRLKKTWMMTNKSTIQTLAQIRKLLGANRNFTEYREIIHSVNPPCIPFLGIYLQDLTFIEDGNPDYLHKSSNLINFAKRQKTAEVIRELKQFQNFAYNFHTIPEFQDYIKGQLDQDRDVDRLYERSLKLEPKQSQKQEHPIGDLIVPDQLKDRWSGAESTRLSNYHVHEKQQQQQHQPYKRACASNTQHCSYTIPEAIKLYARFLLTTTCLQLACKATEVPRKVRDLVNVGYRYYHPKGTTLNVDENYFKMRSSLVTSELLLVRALGFDLEVELPFAYCLNVLRGLGSIRYFMTDETKKASKKHHHHSHNAQKEIWKKMENEMESEMSAIARLAWMYVWDSLCSPKIALTHSIPGIGLACLYLALRTSEVEMSMSMSEYVDMWGASENISVQAVRDVVTDLLDFYDHFPDIISPTIEA</sequence>
<dbReference type="InterPro" id="IPR056685">
    <property type="entry name" value="DUF7783"/>
</dbReference>
<evidence type="ECO:0000256" key="5">
    <source>
        <dbReference type="SAM" id="Coils"/>
    </source>
</evidence>
<feature type="domain" description="N-terminal Ras-GEF" evidence="10">
    <location>
        <begin position="708"/>
        <end position="837"/>
    </location>
</feature>
<dbReference type="CDD" id="cd06224">
    <property type="entry name" value="REM"/>
    <property type="match status" value="1"/>
</dbReference>
<gene>
    <name evidence="11" type="ORF">MAM1_0341c09836</name>
</gene>
<dbReference type="SMART" id="SM00456">
    <property type="entry name" value="WW"/>
    <property type="match status" value="2"/>
</dbReference>
<dbReference type="OrthoDB" id="546434at2759"/>
<dbReference type="Pfam" id="PF00397">
    <property type="entry name" value="WW"/>
    <property type="match status" value="1"/>
</dbReference>
<dbReference type="SUPFAM" id="SSF47954">
    <property type="entry name" value="Cyclin-like"/>
    <property type="match status" value="2"/>
</dbReference>
<dbReference type="InterPro" id="IPR036020">
    <property type="entry name" value="WW_dom_sf"/>
</dbReference>
<feature type="region of interest" description="Disordered" evidence="6">
    <location>
        <begin position="79"/>
        <end position="111"/>
    </location>
</feature>
<dbReference type="SMART" id="SM00147">
    <property type="entry name" value="RasGEF"/>
    <property type="match status" value="1"/>
</dbReference>
<keyword evidence="2 3" id="KW-0344">Guanine-nucleotide releasing factor</keyword>
<dbReference type="InterPro" id="IPR036964">
    <property type="entry name" value="RASGEF_cat_dom_sf"/>
</dbReference>
<dbReference type="GO" id="GO:0005886">
    <property type="term" value="C:plasma membrane"/>
    <property type="evidence" value="ECO:0007669"/>
    <property type="project" value="TreeGrafter"/>
</dbReference>
<feature type="domain" description="Ras-GEF" evidence="8">
    <location>
        <begin position="872"/>
        <end position="1108"/>
    </location>
</feature>
<dbReference type="CDD" id="cd20546">
    <property type="entry name" value="CYCLIN_SpCG1C_ScCTK2-like_rpt2"/>
    <property type="match status" value="1"/>
</dbReference>
<evidence type="ECO:0000259" key="7">
    <source>
        <dbReference type="PROSITE" id="PS50002"/>
    </source>
</evidence>